<dbReference type="Pfam" id="PF13581">
    <property type="entry name" value="HATPase_c_2"/>
    <property type="match status" value="1"/>
</dbReference>
<dbReference type="InterPro" id="IPR003594">
    <property type="entry name" value="HATPase_dom"/>
</dbReference>
<evidence type="ECO:0000259" key="2">
    <source>
        <dbReference type="Pfam" id="PF13581"/>
    </source>
</evidence>
<organism evidence="3 4">
    <name type="scientific">Streptomyces tagetis</name>
    <dbReference type="NCBI Taxonomy" id="2820809"/>
    <lineage>
        <taxon>Bacteria</taxon>
        <taxon>Bacillati</taxon>
        <taxon>Actinomycetota</taxon>
        <taxon>Actinomycetes</taxon>
        <taxon>Kitasatosporales</taxon>
        <taxon>Streptomycetaceae</taxon>
        <taxon>Streptomyces</taxon>
    </lineage>
</organism>
<dbReference type="EMBL" id="JAGPNL010000001">
    <property type="protein sequence ID" value="MBQ0825473.1"/>
    <property type="molecule type" value="Genomic_DNA"/>
</dbReference>
<evidence type="ECO:0000313" key="3">
    <source>
        <dbReference type="EMBL" id="MBQ0825473.1"/>
    </source>
</evidence>
<keyword evidence="1" id="KW-0418">Kinase</keyword>
<protein>
    <submittedName>
        <fullName evidence="3">ATP-binding protein</fullName>
    </submittedName>
</protein>
<keyword evidence="1" id="KW-0808">Transferase</keyword>
<gene>
    <name evidence="3" type="ORF">J5Y05_02940</name>
</gene>
<dbReference type="GO" id="GO:0005524">
    <property type="term" value="F:ATP binding"/>
    <property type="evidence" value="ECO:0007669"/>
    <property type="project" value="UniProtKB-KW"/>
</dbReference>
<reference evidence="3" key="1">
    <citation type="submission" date="2021-04" db="EMBL/GenBank/DDBJ databases">
        <title>Genome seq and assembly of Streptomyces sp. RG38.</title>
        <authorList>
            <person name="Chhetri G."/>
        </authorList>
    </citation>
    <scope>NUCLEOTIDE SEQUENCE</scope>
    <source>
        <strain evidence="3">RG38</strain>
    </source>
</reference>
<dbReference type="SUPFAM" id="SSF55874">
    <property type="entry name" value="ATPase domain of HSP90 chaperone/DNA topoisomerase II/histidine kinase"/>
    <property type="match status" value="1"/>
</dbReference>
<accession>A0A940XKH0</accession>
<dbReference type="AlphaFoldDB" id="A0A940XKH0"/>
<keyword evidence="4" id="KW-1185">Reference proteome</keyword>
<comment type="caution">
    <text evidence="3">The sequence shown here is derived from an EMBL/GenBank/DDBJ whole genome shotgun (WGS) entry which is preliminary data.</text>
</comment>
<name>A0A940XKH0_9ACTN</name>
<dbReference type="GO" id="GO:0004674">
    <property type="term" value="F:protein serine/threonine kinase activity"/>
    <property type="evidence" value="ECO:0007669"/>
    <property type="project" value="UniProtKB-KW"/>
</dbReference>
<evidence type="ECO:0000256" key="1">
    <source>
        <dbReference type="ARBA" id="ARBA00022527"/>
    </source>
</evidence>
<dbReference type="InterPro" id="IPR036890">
    <property type="entry name" value="HATPase_C_sf"/>
</dbReference>
<dbReference type="CDD" id="cd16936">
    <property type="entry name" value="HATPase_RsbW-like"/>
    <property type="match status" value="1"/>
</dbReference>
<dbReference type="InterPro" id="IPR050267">
    <property type="entry name" value="Anti-sigma-factor_SerPK"/>
</dbReference>
<keyword evidence="1" id="KW-0723">Serine/threonine-protein kinase</keyword>
<sequence>MRKLTRVHLLERGLACLVDDAVLVVSELVTNAVQHSHGREVTLTLSLRGSCLRIDVHDGVPGHRPTPRNPSAEDEHGRGLMLVQAIAVARQGSWGVGDDGASTWRELRGPLSR</sequence>
<proteinExistence type="predicted"/>
<evidence type="ECO:0000313" key="4">
    <source>
        <dbReference type="Proteomes" id="UP000677875"/>
    </source>
</evidence>
<keyword evidence="3" id="KW-0067">ATP-binding</keyword>
<dbReference type="Gene3D" id="3.30.565.10">
    <property type="entry name" value="Histidine kinase-like ATPase, C-terminal domain"/>
    <property type="match status" value="1"/>
</dbReference>
<dbReference type="PANTHER" id="PTHR35526">
    <property type="entry name" value="ANTI-SIGMA-F FACTOR RSBW-RELATED"/>
    <property type="match status" value="1"/>
</dbReference>
<dbReference type="PANTHER" id="PTHR35526:SF3">
    <property type="entry name" value="ANTI-SIGMA-F FACTOR RSBW"/>
    <property type="match status" value="1"/>
</dbReference>
<feature type="domain" description="Histidine kinase/HSP90-like ATPase" evidence="2">
    <location>
        <begin position="17"/>
        <end position="87"/>
    </location>
</feature>
<keyword evidence="3" id="KW-0547">Nucleotide-binding</keyword>
<dbReference type="Proteomes" id="UP000677875">
    <property type="component" value="Unassembled WGS sequence"/>
</dbReference>